<dbReference type="Proteomes" id="UP000256763">
    <property type="component" value="Unassembled WGS sequence"/>
</dbReference>
<protein>
    <submittedName>
        <fullName evidence="1">Uncharacterized protein</fullName>
    </submittedName>
</protein>
<feature type="non-terminal residue" evidence="1">
    <location>
        <position position="1"/>
    </location>
</feature>
<organism evidence="1 2">
    <name type="scientific">Alkalilimnicola ehrlichii</name>
    <dbReference type="NCBI Taxonomy" id="351052"/>
    <lineage>
        <taxon>Bacteria</taxon>
        <taxon>Pseudomonadati</taxon>
        <taxon>Pseudomonadota</taxon>
        <taxon>Gammaproteobacteria</taxon>
        <taxon>Chromatiales</taxon>
        <taxon>Ectothiorhodospiraceae</taxon>
        <taxon>Alkalilimnicola</taxon>
    </lineage>
</organism>
<evidence type="ECO:0000313" key="2">
    <source>
        <dbReference type="Proteomes" id="UP000256763"/>
    </source>
</evidence>
<evidence type="ECO:0000313" key="1">
    <source>
        <dbReference type="EMBL" id="RFA32862.1"/>
    </source>
</evidence>
<dbReference type="AlphaFoldDB" id="A0A3E0WIQ8"/>
<keyword evidence="2" id="KW-1185">Reference proteome</keyword>
<comment type="caution">
    <text evidence="1">The sequence shown here is derived from an EMBL/GenBank/DDBJ whole genome shotgun (WGS) entry which is preliminary data.</text>
</comment>
<gene>
    <name evidence="1" type="ORF">CAL65_18890</name>
</gene>
<accession>A0A3E0WIQ8</accession>
<sequence length="412" mass="46078">ADGTVRLFGNTVTLKADQGVTFNGPVSYEVPGSNQPERVSVPPSLQPVKLADIAWIEGVGVPPLSQKERALIAAVYQDAYSKNRLGSLQPISTAAKRGLEMERALLDDAERRDILSVRFGLVSLGLPAVETAMGFTPSGRATVRAPQRTITHIRYGDLVGKTGDVAKNETVNKYISRMDESQHIASHVMVQLTDNVQDRLADIRARQETLDQRIEQANRAKADESMPVTNMTDLQVLEEFVGHVQVMHRNLVRSDYAALESMEEYKARQLRLFGIDGEHAEIAQAVAENKISGDQGERQSRMADELARGSHNWNSLSQSAAIGRRSVFDSYLKVHGRIVEVYQSKSYEQMIRAARTLLPSLRETRFQSVKIMDDYVNETISALQDARGMESTFNWDLYEKESLYELSNPDFF</sequence>
<proteinExistence type="predicted"/>
<dbReference type="EMBL" id="NFZW01000025">
    <property type="protein sequence ID" value="RFA32862.1"/>
    <property type="molecule type" value="Genomic_DNA"/>
</dbReference>
<name>A0A3E0WIQ8_9GAMM</name>
<dbReference type="RefSeq" id="WP_181919711.1">
    <property type="nucleotide sequence ID" value="NZ_NFZW01000025.1"/>
</dbReference>
<reference evidence="2" key="1">
    <citation type="submission" date="2017-05" db="EMBL/GenBank/DDBJ databases">
        <authorList>
            <person name="Sharma S."/>
            <person name="Sidhu C."/>
            <person name="Pinnaka A.K."/>
        </authorList>
    </citation>
    <scope>NUCLEOTIDE SEQUENCE [LARGE SCALE GENOMIC DNA]</scope>
    <source>
        <strain evidence="2">AK93</strain>
    </source>
</reference>